<keyword evidence="2" id="KW-1185">Reference proteome</keyword>
<comment type="caution">
    <text evidence="1">The sequence shown here is derived from an EMBL/GenBank/DDBJ whole genome shotgun (WGS) entry which is preliminary data.</text>
</comment>
<evidence type="ECO:0000313" key="2">
    <source>
        <dbReference type="Proteomes" id="UP001345827"/>
    </source>
</evidence>
<dbReference type="AlphaFoldDB" id="A0AAV9QFI5"/>
<protein>
    <submittedName>
        <fullName evidence="1">Uncharacterized protein</fullName>
    </submittedName>
</protein>
<evidence type="ECO:0000313" key="1">
    <source>
        <dbReference type="EMBL" id="KAK5540868.1"/>
    </source>
</evidence>
<dbReference type="Proteomes" id="UP001345827">
    <property type="component" value="Unassembled WGS sequence"/>
</dbReference>
<reference evidence="1 2" key="1">
    <citation type="submission" date="2023-06" db="EMBL/GenBank/DDBJ databases">
        <title>Black Yeasts Isolated from many extreme environments.</title>
        <authorList>
            <person name="Coleine C."/>
            <person name="Stajich J.E."/>
            <person name="Selbmann L."/>
        </authorList>
    </citation>
    <scope>NUCLEOTIDE SEQUENCE [LARGE SCALE GENOMIC DNA]</scope>
    <source>
        <strain evidence="1 2">CCFEE 5887</strain>
    </source>
</reference>
<proteinExistence type="predicted"/>
<accession>A0AAV9QFI5</accession>
<name>A0AAV9QFI5_9PEZI</name>
<dbReference type="EMBL" id="JAXLQG010000004">
    <property type="protein sequence ID" value="KAK5540868.1"/>
    <property type="molecule type" value="Genomic_DNA"/>
</dbReference>
<sequence length="74" mass="8319">MGVPVVDFAEEFFFQRGRLLLCQSFADTLPALVVLIALNDPVAEAGIQLDECRVKVQHGVFIVIAYRLRPFQAR</sequence>
<organism evidence="1 2">
    <name type="scientific">Vermiconidia calcicola</name>
    <dbReference type="NCBI Taxonomy" id="1690605"/>
    <lineage>
        <taxon>Eukaryota</taxon>
        <taxon>Fungi</taxon>
        <taxon>Dikarya</taxon>
        <taxon>Ascomycota</taxon>
        <taxon>Pezizomycotina</taxon>
        <taxon>Dothideomycetes</taxon>
        <taxon>Dothideomycetidae</taxon>
        <taxon>Mycosphaerellales</taxon>
        <taxon>Extremaceae</taxon>
        <taxon>Vermiconidia</taxon>
    </lineage>
</organism>
<gene>
    <name evidence="1" type="ORF">LTR25_002645</name>
</gene>